<dbReference type="EMBL" id="CP059399">
    <property type="protein sequence ID" value="QLY27845.1"/>
    <property type="molecule type" value="Genomic_DNA"/>
</dbReference>
<feature type="region of interest" description="Disordered" evidence="1">
    <location>
        <begin position="1"/>
        <end position="22"/>
    </location>
</feature>
<evidence type="ECO:0008006" key="5">
    <source>
        <dbReference type="Google" id="ProtNLM"/>
    </source>
</evidence>
<accession>A0A7D6ZKJ0</accession>
<keyword evidence="2" id="KW-0812">Transmembrane</keyword>
<evidence type="ECO:0000256" key="1">
    <source>
        <dbReference type="SAM" id="MobiDB-lite"/>
    </source>
</evidence>
<keyword evidence="2" id="KW-0472">Membrane</keyword>
<sequence>MSELRGERGVMPAASDVQHRPGTPRGVKLWRRIGLAVAMVAVVAGVVVAVSVGKDEAAETAPQTAVSTTSAAPVISPLDSFAWDPCGYFSPEMYSDVADTDPATGKPRVQINPNGFDDCEVHIALPGERYSELLVSSHNNQTPPPSDTYANAERFSIVAEGDWSVVTQREPLQGSCLRAVYSARSLIWIQTSLSRDQQGLDIDVCELVERASNTLRSALRTATVPQLALPSGSLGRVDMCSVLTDAEVTNTVALPGWTPPANRYRGHSCFWKATVSTAPADRPAALQMFSYDYAMVSVIPRLGKTPPTATTNDVTVDINGRPTILRLEGGACTATVAGKTWQPWPGKQVYQARYPQPDSLVESVTLAVILPDGSTDDTCNAVRALAARAWPRLS</sequence>
<evidence type="ECO:0000313" key="4">
    <source>
        <dbReference type="Proteomes" id="UP000515512"/>
    </source>
</evidence>
<organism evidence="3 4">
    <name type="scientific">Nocardia huaxiensis</name>
    <dbReference type="NCBI Taxonomy" id="2755382"/>
    <lineage>
        <taxon>Bacteria</taxon>
        <taxon>Bacillati</taxon>
        <taxon>Actinomycetota</taxon>
        <taxon>Actinomycetes</taxon>
        <taxon>Mycobacteriales</taxon>
        <taxon>Nocardiaceae</taxon>
        <taxon>Nocardia</taxon>
    </lineage>
</organism>
<gene>
    <name evidence="3" type="ORF">H0264_20585</name>
</gene>
<keyword evidence="2" id="KW-1133">Transmembrane helix</keyword>
<protein>
    <recommendedName>
        <fullName evidence="5">DUF3558 domain-containing protein</fullName>
    </recommendedName>
</protein>
<name>A0A7D6ZKJ0_9NOCA</name>
<dbReference type="Proteomes" id="UP000515512">
    <property type="component" value="Chromosome"/>
</dbReference>
<reference evidence="3 4" key="1">
    <citation type="submission" date="2020-07" db="EMBL/GenBank/DDBJ databases">
        <authorList>
            <person name="Zhuang K."/>
            <person name="Ran Y."/>
        </authorList>
    </citation>
    <scope>NUCLEOTIDE SEQUENCE [LARGE SCALE GENOMIC DNA]</scope>
    <source>
        <strain evidence="3 4">WCH-YHL-001</strain>
    </source>
</reference>
<proteinExistence type="predicted"/>
<dbReference type="RefSeq" id="WP_181579053.1">
    <property type="nucleotide sequence ID" value="NZ_CP059399.1"/>
</dbReference>
<dbReference type="AlphaFoldDB" id="A0A7D6ZKJ0"/>
<evidence type="ECO:0000313" key="3">
    <source>
        <dbReference type="EMBL" id="QLY27845.1"/>
    </source>
</evidence>
<evidence type="ECO:0000256" key="2">
    <source>
        <dbReference type="SAM" id="Phobius"/>
    </source>
</evidence>
<dbReference type="KEGG" id="nhu:H0264_20585"/>
<feature type="transmembrane region" description="Helical" evidence="2">
    <location>
        <begin position="33"/>
        <end position="53"/>
    </location>
</feature>
<keyword evidence="4" id="KW-1185">Reference proteome</keyword>